<sequence>MKAHQLSKLLKKNGWYFDRRRHGGNRDVWMNDQHDKVEIPHYRVINDVVAKKVINKCNLK</sequence>
<evidence type="ECO:0000313" key="1">
    <source>
        <dbReference type="EMBL" id="QBP18956.1"/>
    </source>
</evidence>
<dbReference type="RefSeq" id="WP_133442513.1">
    <property type="nucleotide sequence ID" value="NZ_CP034726.1"/>
</dbReference>
<dbReference type="Gene3D" id="3.30.920.30">
    <property type="entry name" value="Hypothetical protein"/>
    <property type="match status" value="1"/>
</dbReference>
<keyword evidence="2" id="KW-1185">Reference proteome</keyword>
<dbReference type="EMBL" id="CP034726">
    <property type="protein sequence ID" value="QBP18956.1"/>
    <property type="molecule type" value="Genomic_DNA"/>
</dbReference>
<evidence type="ECO:0000313" key="2">
    <source>
        <dbReference type="Proteomes" id="UP000294321"/>
    </source>
</evidence>
<dbReference type="Proteomes" id="UP000294321">
    <property type="component" value="Chromosome"/>
</dbReference>
<reference evidence="2" key="1">
    <citation type="submission" date="2018-12" db="EMBL/GenBank/DDBJ databases">
        <title>A new species of lactobacillus.</title>
        <authorList>
            <person name="Jian Y."/>
            <person name="Xin L."/>
            <person name="Hong Z.J."/>
            <person name="Ming L.Z."/>
            <person name="Hong X.Z."/>
        </authorList>
    </citation>
    <scope>NUCLEOTIDE SEQUENCE [LARGE SCALE GENOMIC DNA]</scope>
    <source>
        <strain evidence="2">HSLZ-75</strain>
    </source>
</reference>
<accession>A0A4P6ZM76</accession>
<proteinExistence type="predicted"/>
<dbReference type="InterPro" id="IPR038570">
    <property type="entry name" value="HicA_sf"/>
</dbReference>
<dbReference type="SUPFAM" id="SSF54786">
    <property type="entry name" value="YcfA/nrd intein domain"/>
    <property type="match status" value="1"/>
</dbReference>
<gene>
    <name evidence="1" type="ORF">ELX58_07685</name>
</gene>
<organism evidence="1 2">
    <name type="scientific">Acetilactobacillus jinshanensis</name>
    <dbReference type="NCBI Taxonomy" id="1720083"/>
    <lineage>
        <taxon>Bacteria</taxon>
        <taxon>Bacillati</taxon>
        <taxon>Bacillota</taxon>
        <taxon>Bacilli</taxon>
        <taxon>Lactobacillales</taxon>
        <taxon>Lactobacillaceae</taxon>
        <taxon>Acetilactobacillus</taxon>
    </lineage>
</organism>
<dbReference type="AlphaFoldDB" id="A0A4P6ZM76"/>
<protein>
    <submittedName>
        <fullName evidence="1">Toxin-antitoxin system, toxin component, HicA family protein</fullName>
    </submittedName>
</protein>
<name>A0A4P6ZM76_9LACO</name>
<dbReference type="OrthoDB" id="9799854at2"/>
<dbReference type="KEGG" id="lji:ELX58_07685"/>